<comment type="caution">
    <text evidence="1">The sequence shown here is derived from an EMBL/GenBank/DDBJ whole genome shotgun (WGS) entry which is preliminary data.</text>
</comment>
<dbReference type="EMBL" id="LSRX01000910">
    <property type="protein sequence ID" value="OLP86564.1"/>
    <property type="molecule type" value="Genomic_DNA"/>
</dbReference>
<reference evidence="1 2" key="1">
    <citation type="submission" date="2016-02" db="EMBL/GenBank/DDBJ databases">
        <title>Genome analysis of coral dinoflagellate symbionts highlights evolutionary adaptations to a symbiotic lifestyle.</title>
        <authorList>
            <person name="Aranda M."/>
            <person name="Li Y."/>
            <person name="Liew Y.J."/>
            <person name="Baumgarten S."/>
            <person name="Simakov O."/>
            <person name="Wilson M."/>
            <person name="Piel J."/>
            <person name="Ashoor H."/>
            <person name="Bougouffa S."/>
            <person name="Bajic V.B."/>
            <person name="Ryu T."/>
            <person name="Ravasi T."/>
            <person name="Bayer T."/>
            <person name="Micklem G."/>
            <person name="Kim H."/>
            <person name="Bhak J."/>
            <person name="Lajeunesse T.C."/>
            <person name="Voolstra C.R."/>
        </authorList>
    </citation>
    <scope>NUCLEOTIDE SEQUENCE [LARGE SCALE GENOMIC DNA]</scope>
    <source>
        <strain evidence="1 2">CCMP2467</strain>
    </source>
</reference>
<dbReference type="OrthoDB" id="408009at2759"/>
<accession>A0A1Q9CUG9</accession>
<name>A0A1Q9CUG9_SYMMI</name>
<proteinExistence type="predicted"/>
<dbReference type="Gene3D" id="3.40.50.300">
    <property type="entry name" value="P-loop containing nucleotide triphosphate hydrolases"/>
    <property type="match status" value="2"/>
</dbReference>
<dbReference type="InterPro" id="IPR027417">
    <property type="entry name" value="P-loop_NTPase"/>
</dbReference>
<organism evidence="1 2">
    <name type="scientific">Symbiodinium microadriaticum</name>
    <name type="common">Dinoflagellate</name>
    <name type="synonym">Zooxanthella microadriatica</name>
    <dbReference type="NCBI Taxonomy" id="2951"/>
    <lineage>
        <taxon>Eukaryota</taxon>
        <taxon>Sar</taxon>
        <taxon>Alveolata</taxon>
        <taxon>Dinophyceae</taxon>
        <taxon>Suessiales</taxon>
        <taxon>Symbiodiniaceae</taxon>
        <taxon>Symbiodinium</taxon>
    </lineage>
</organism>
<gene>
    <name evidence="1" type="ORF">AK812_SmicGene32321</name>
</gene>
<protein>
    <submittedName>
        <fullName evidence="1">Uncharacterized protein</fullName>
    </submittedName>
</protein>
<dbReference type="SUPFAM" id="SSF52540">
    <property type="entry name" value="P-loop containing nucleoside triphosphate hydrolases"/>
    <property type="match status" value="1"/>
</dbReference>
<sequence>MAVAAPTVVGAICVCLDLRPVKQYPTLGGIVKGAAGETGLFNEQQLGKIQFSVANRTVHEAHNYIEHLGFGATSSTIATPKVRSNVGSVADFRCDFVHRFTMYFALLVKLSQRTSWPSDAGLAEPAIHARAVFGRKIQPQAFTVFAVDMVPQQQWRLCDQNTSCPWLFDACIVFFTTTRTCIFAEDGVDSLEHWAVEPAFVQALQLARNVLRQNHDEGNMDRAKKRFKSQGKDPRNFLQWPIRHLNYIDSILTEMSFGCLRSTGSVDAYLRRVASIHDGVLDVWKSVRTSWQQLLAQDLSMPVLSVKPVDMSRMQSADLWSVAIKSIIHTNAMYDMFSKPIMLHAVARVGAPTKTGLVQLWGDFSQLKARGETLKHSATWVIETKASVLQAAQNFVWAGKAGDIGSRHIQELWSAGVRCHCVSASVDYRVMRIYCAEVRRGNEGWVMPDALTKGAEVYVIVMSGSHVHEFQFMSLQRALRSESTGTCTSQLLFGSVSTGASASPTQGASSILADMHQQHPALVRGSLDEIQDRLSREQLGVVESIFHTGAGRVFDIQAPPGSGKSRCIGAVLKVWQDTLPVQAQKRGEDGVLIRPLAVLVTGKAALRAQLREAVMAFVEDDRVLLMESRSDLEAQCAGNPEYVSGALQAVADVAQEEALGDLRALDAAIDQEANPAVALQLLTRRYELLFTRLLWPRADLEARLYQDRVDILVATSDKLRKLLAHGSPFLRHRQLQILAMDEVEQEDFLDVVTAAMHFDVLIIAGDWSQRLRREHPQVPLAPILAMQRLVLGQVDVSACPGAGSSSLPDNADSVAKLRPGERSRQLQLQESWRFGPAVVKVAQRLLPQHASTLVAAPASGRQTKVQVVEVSISWKALRMSQEYGGVSTNFAYTLFAGLVFYALELTSQGWTAAVIVTYNATKAALEHLLDIVCSLPAEQLPVGYHRERLHILTVASAQGASFDAVFYVAAQPRHEEDLVINGHQLEAARRWIGLTRAKRQLVVLVSRMDRREGPARVSKAHDWAHELQSVAQASQVELLERTPHERQESIHRTYAVLGGSNRAAVHGLDSLLWRNWKYPALRATNSSQIPAAVWMQSPAEWRSAWEGMPWQVSTRAVPELRMPRPDTDQQADEVLVNLHHVPFQPVVQYGKTKWMVPTLLWSPGSGNCAWHGDNVCAPWLLQQTQRAAEVNSSLTGVPCSVTLERHKLVTEDVGFQRYYAQHCASIRGGYVIRDSSNRVLFKVYTGCGTSLQRADTYSNVCIVHTTSMLRAWLTVMSAERSGLRVVTQALSNSEKAAAEYETFCQWMRDQGTRFVHTRWQPALQEQGQSVAQELCAFGPGQDDFVPDWDPPDE</sequence>
<evidence type="ECO:0000313" key="2">
    <source>
        <dbReference type="Proteomes" id="UP000186817"/>
    </source>
</evidence>
<evidence type="ECO:0000313" key="1">
    <source>
        <dbReference type="EMBL" id="OLP86564.1"/>
    </source>
</evidence>
<dbReference type="Proteomes" id="UP000186817">
    <property type="component" value="Unassembled WGS sequence"/>
</dbReference>
<keyword evidence="2" id="KW-1185">Reference proteome</keyword>